<dbReference type="PANTHER" id="PTHR45729">
    <property type="entry name" value="RABPHILIN, ISOFORM A"/>
    <property type="match status" value="1"/>
</dbReference>
<dbReference type="Proteomes" id="UP000504632">
    <property type="component" value="Chromosome 15"/>
</dbReference>
<dbReference type="InterPro" id="IPR043566">
    <property type="entry name" value="Rabphilin/DOC2/Noc2"/>
</dbReference>
<feature type="compositionally biased region" description="Basic and acidic residues" evidence="3">
    <location>
        <begin position="317"/>
        <end position="326"/>
    </location>
</feature>
<evidence type="ECO:0000256" key="3">
    <source>
        <dbReference type="SAM" id="MobiDB-lite"/>
    </source>
</evidence>
<keyword evidence="5" id="KW-1185">Reference proteome</keyword>
<name>A0A6J2WXA9_CHACN</name>
<evidence type="ECO:0000256" key="1">
    <source>
        <dbReference type="ARBA" id="ARBA00004250"/>
    </source>
</evidence>
<feature type="compositionally biased region" description="Basic and acidic residues" evidence="3">
    <location>
        <begin position="189"/>
        <end position="206"/>
    </location>
</feature>
<keyword evidence="2" id="KW-0479">Metal-binding</keyword>
<evidence type="ECO:0000256" key="2">
    <source>
        <dbReference type="ARBA" id="ARBA00022723"/>
    </source>
</evidence>
<proteinExistence type="predicted"/>
<dbReference type="GO" id="GO:0017158">
    <property type="term" value="P:regulation of calcium ion-dependent exocytosis"/>
    <property type="evidence" value="ECO:0007669"/>
    <property type="project" value="TreeGrafter"/>
</dbReference>
<sequence length="326" mass="35943">MTDTMFGNGNDQWVCPNDRQLALRAKLHTGWSVHTFKTERQRKSQILEKRELDIIMSVIQRAEQLDLIEQCRIGRLVERLDNMRRSAVGNGMTQCLLCGEVLGLLGTPSVLCQDCCKVWKRSGAWFYKALPKHVRPTKDAALDVRRPVVERTEQEVTRSEAASRTYTWAHTKVISSESDGSDTELSECSGDRRASITDSNPRRDSESSGGQVHTPVGSAGQTTRRSSSLQSESRSSLGSERSTFPLVTEDEDTDYSRPSLNVKTTGRPVAPPPPAADSPSRTLPPPSRAAVTSGSSRDGRARGRASRVRATAKIHKSSPEETRIPA</sequence>
<dbReference type="AlphaFoldDB" id="A0A6J2WXA9"/>
<organism evidence="5 6">
    <name type="scientific">Chanos chanos</name>
    <name type="common">Milkfish</name>
    <name type="synonym">Mugil chanos</name>
    <dbReference type="NCBI Taxonomy" id="29144"/>
    <lineage>
        <taxon>Eukaryota</taxon>
        <taxon>Metazoa</taxon>
        <taxon>Chordata</taxon>
        <taxon>Craniata</taxon>
        <taxon>Vertebrata</taxon>
        <taxon>Euteleostomi</taxon>
        <taxon>Actinopterygii</taxon>
        <taxon>Neopterygii</taxon>
        <taxon>Teleostei</taxon>
        <taxon>Ostariophysi</taxon>
        <taxon>Gonorynchiformes</taxon>
        <taxon>Chanidae</taxon>
        <taxon>Chanos</taxon>
    </lineage>
</organism>
<protein>
    <submittedName>
        <fullName evidence="6">Rab effector Noc2-like</fullName>
    </submittedName>
</protein>
<dbReference type="GO" id="GO:0098793">
    <property type="term" value="C:presynapse"/>
    <property type="evidence" value="ECO:0007669"/>
    <property type="project" value="GOC"/>
</dbReference>
<dbReference type="GO" id="GO:0031267">
    <property type="term" value="F:small GTPase binding"/>
    <property type="evidence" value="ECO:0007669"/>
    <property type="project" value="InterPro"/>
</dbReference>
<evidence type="ECO:0000313" key="5">
    <source>
        <dbReference type="Proteomes" id="UP000504632"/>
    </source>
</evidence>
<feature type="compositionally biased region" description="Basic residues" evidence="3">
    <location>
        <begin position="302"/>
        <end position="316"/>
    </location>
</feature>
<dbReference type="InParanoid" id="A0A6J2WXA9"/>
<dbReference type="InterPro" id="IPR013083">
    <property type="entry name" value="Znf_RING/FYVE/PHD"/>
</dbReference>
<dbReference type="PANTHER" id="PTHR45729:SF9">
    <property type="entry name" value="DOUBLE C2-LIKE DOMAIN-CONTAINING PROTEIN BETA"/>
    <property type="match status" value="1"/>
</dbReference>
<dbReference type="Gene3D" id="3.30.40.10">
    <property type="entry name" value="Zinc/RING finger domain, C3HC4 (zinc finger)"/>
    <property type="match status" value="1"/>
</dbReference>
<dbReference type="GeneID" id="115828869"/>
<feature type="compositionally biased region" description="Pro residues" evidence="3">
    <location>
        <begin position="269"/>
        <end position="287"/>
    </location>
</feature>
<dbReference type="GO" id="GO:0061669">
    <property type="term" value="P:spontaneous neurotransmitter secretion"/>
    <property type="evidence" value="ECO:0007669"/>
    <property type="project" value="TreeGrafter"/>
</dbReference>
<dbReference type="GO" id="GO:0046872">
    <property type="term" value="F:metal ion binding"/>
    <property type="evidence" value="ECO:0007669"/>
    <property type="project" value="UniProtKB-KW"/>
</dbReference>
<feature type="compositionally biased region" description="Low complexity" evidence="3">
    <location>
        <begin position="220"/>
        <end position="242"/>
    </location>
</feature>
<dbReference type="InterPro" id="IPR041282">
    <property type="entry name" value="FYVE_2"/>
</dbReference>
<dbReference type="Pfam" id="PF02318">
    <property type="entry name" value="FYVE_2"/>
    <property type="match status" value="1"/>
</dbReference>
<comment type="subcellular location">
    <subcellularLocation>
        <location evidence="1">Cytoplasmic vesicle</location>
        <location evidence="1">Secretory vesicle membrane</location>
    </subcellularLocation>
</comment>
<dbReference type="InterPro" id="IPR010911">
    <property type="entry name" value="Rab_BD"/>
</dbReference>
<feature type="domain" description="RabBD" evidence="4">
    <location>
        <begin position="41"/>
        <end position="129"/>
    </location>
</feature>
<dbReference type="SUPFAM" id="SSF57903">
    <property type="entry name" value="FYVE/PHD zinc finger"/>
    <property type="match status" value="1"/>
</dbReference>
<reference evidence="6" key="1">
    <citation type="submission" date="2025-08" db="UniProtKB">
        <authorList>
            <consortium name="RefSeq"/>
        </authorList>
    </citation>
    <scope>IDENTIFICATION</scope>
</reference>
<evidence type="ECO:0000313" key="6">
    <source>
        <dbReference type="RefSeq" id="XP_030648826.1"/>
    </source>
</evidence>
<dbReference type="GO" id="GO:0030658">
    <property type="term" value="C:transport vesicle membrane"/>
    <property type="evidence" value="ECO:0007669"/>
    <property type="project" value="UniProtKB-SubCell"/>
</dbReference>
<dbReference type="OrthoDB" id="270970at2759"/>
<dbReference type="GO" id="GO:0006887">
    <property type="term" value="P:exocytosis"/>
    <property type="evidence" value="ECO:0007669"/>
    <property type="project" value="TreeGrafter"/>
</dbReference>
<dbReference type="GO" id="GO:0006886">
    <property type="term" value="P:intracellular protein transport"/>
    <property type="evidence" value="ECO:0007669"/>
    <property type="project" value="InterPro"/>
</dbReference>
<feature type="region of interest" description="Disordered" evidence="3">
    <location>
        <begin position="175"/>
        <end position="326"/>
    </location>
</feature>
<gene>
    <name evidence="6" type="primary">LOC115828869</name>
</gene>
<dbReference type="PROSITE" id="PS50916">
    <property type="entry name" value="RABBD"/>
    <property type="match status" value="1"/>
</dbReference>
<dbReference type="InterPro" id="IPR011011">
    <property type="entry name" value="Znf_FYVE_PHD"/>
</dbReference>
<evidence type="ECO:0000259" key="4">
    <source>
        <dbReference type="PROSITE" id="PS50916"/>
    </source>
</evidence>
<accession>A0A6J2WXA9</accession>
<dbReference type="RefSeq" id="XP_030648826.1">
    <property type="nucleotide sequence ID" value="XM_030792966.1"/>
</dbReference>